<dbReference type="Proteomes" id="UP000675554">
    <property type="component" value="Unassembled WGS sequence"/>
</dbReference>
<dbReference type="PANTHER" id="PTHR43004:SF3">
    <property type="entry name" value="P-HYDROXYBENZOATE HYDROXYLASE"/>
    <property type="match status" value="1"/>
</dbReference>
<keyword evidence="5" id="KW-0560">Oxidoreductase</keyword>
<keyword evidence="5" id="KW-0503">Monooxygenase</keyword>
<feature type="domain" description="FAD-binding" evidence="4">
    <location>
        <begin position="166"/>
        <end position="384"/>
    </location>
</feature>
<sequence length="434" mass="47003">MTQHSPGEDAASAHPRTVDERTSVVVVGAGPAGLTVANLLRTAGVPCVLLEAESRAFIEQRPRAGFVEEWAVRALERRGLADRLLERAGTHEDCEFRMDGVRHLFRYAALSGQRHFAYPQPLLVTDLLRAYAGAEGGPEGPEEAPGTGATGAPGIPPGDVRFDVADVRLHAVDSPHPSVSYTDPATGLRHRVACDFVAGCDGARGVSRAAIPEDRITVARHDLGVGWLALLAQAPQSCERVTFGLHPHGFAAHMARTPDVTRYYLECPPDDSPDNWSHERVWSELRQRLDAKDAAPLIEGELIERRVLSMHNYVVEPMSYGRLYLAGDAAQLLAPIGAKGMNLALHHAILLADALTGHYAREDDSGLAGYSAACLRRVWQYHEFTQWLSDVFHGPSSGNVYRAGLARARLRRMTGSDLAGSAVAGLYIGSEAEH</sequence>
<dbReference type="InterPro" id="IPR050641">
    <property type="entry name" value="RIFMO-like"/>
</dbReference>
<name>A0A8T4J1J6_9ACTN</name>
<evidence type="ECO:0000256" key="3">
    <source>
        <dbReference type="SAM" id="MobiDB-lite"/>
    </source>
</evidence>
<evidence type="ECO:0000256" key="2">
    <source>
        <dbReference type="ARBA" id="ARBA00022827"/>
    </source>
</evidence>
<dbReference type="GO" id="GO:0016709">
    <property type="term" value="F:oxidoreductase activity, acting on paired donors, with incorporation or reduction of molecular oxygen, NAD(P)H as one donor, and incorporation of one atom of oxygen"/>
    <property type="evidence" value="ECO:0007669"/>
    <property type="project" value="UniProtKB-ARBA"/>
</dbReference>
<gene>
    <name evidence="5" type="ORF">KDA82_20870</name>
</gene>
<dbReference type="AlphaFoldDB" id="A0A8T4J1J6"/>
<keyword evidence="2" id="KW-0274">FAD</keyword>
<dbReference type="Pfam" id="PF01494">
    <property type="entry name" value="FAD_binding_3"/>
    <property type="match status" value="2"/>
</dbReference>
<evidence type="ECO:0000313" key="5">
    <source>
        <dbReference type="EMBL" id="MBR7675424.1"/>
    </source>
</evidence>
<dbReference type="SUPFAM" id="SSF51905">
    <property type="entry name" value="FAD/NAD(P)-binding domain"/>
    <property type="match status" value="1"/>
</dbReference>
<dbReference type="EMBL" id="JAGSMN010000479">
    <property type="protein sequence ID" value="MBR7675424.1"/>
    <property type="molecule type" value="Genomic_DNA"/>
</dbReference>
<evidence type="ECO:0000313" key="6">
    <source>
        <dbReference type="Proteomes" id="UP000675554"/>
    </source>
</evidence>
<dbReference type="PRINTS" id="PR00420">
    <property type="entry name" value="RNGMNOXGNASE"/>
</dbReference>
<accession>A0A8T4J1J6</accession>
<feature type="region of interest" description="Disordered" evidence="3">
    <location>
        <begin position="134"/>
        <end position="157"/>
    </location>
</feature>
<dbReference type="Gene3D" id="3.50.50.60">
    <property type="entry name" value="FAD/NAD(P)-binding domain"/>
    <property type="match status" value="1"/>
</dbReference>
<feature type="region of interest" description="Disordered" evidence="3">
    <location>
        <begin position="1"/>
        <end position="20"/>
    </location>
</feature>
<feature type="domain" description="FAD-binding" evidence="4">
    <location>
        <begin position="21"/>
        <end position="130"/>
    </location>
</feature>
<protein>
    <submittedName>
        <fullName evidence="5">FAD-dependent monooxygenase</fullName>
    </submittedName>
</protein>
<dbReference type="PANTHER" id="PTHR43004">
    <property type="entry name" value="TRK SYSTEM POTASSIUM UPTAKE PROTEIN"/>
    <property type="match status" value="1"/>
</dbReference>
<organism evidence="5 6">
    <name type="scientific">Streptomyces daliensis</name>
    <dbReference type="NCBI Taxonomy" id="299421"/>
    <lineage>
        <taxon>Bacteria</taxon>
        <taxon>Bacillati</taxon>
        <taxon>Actinomycetota</taxon>
        <taxon>Actinomycetes</taxon>
        <taxon>Kitasatosporales</taxon>
        <taxon>Streptomycetaceae</taxon>
        <taxon>Streptomyces</taxon>
    </lineage>
</organism>
<dbReference type="SUPFAM" id="SSF54373">
    <property type="entry name" value="FAD-linked reductases, C-terminal domain"/>
    <property type="match status" value="1"/>
</dbReference>
<evidence type="ECO:0000259" key="4">
    <source>
        <dbReference type="Pfam" id="PF01494"/>
    </source>
</evidence>
<dbReference type="Gene3D" id="3.30.9.10">
    <property type="entry name" value="D-Amino Acid Oxidase, subunit A, domain 2"/>
    <property type="match status" value="1"/>
</dbReference>
<reference evidence="5" key="1">
    <citation type="submission" date="2021-04" db="EMBL/GenBank/DDBJ databases">
        <title>Sequencing of actinobacteria type strains.</title>
        <authorList>
            <person name="Nguyen G.-S."/>
            <person name="Wentzel A."/>
        </authorList>
    </citation>
    <scope>NUCLEOTIDE SEQUENCE</scope>
    <source>
        <strain evidence="5">DSM 42095</strain>
    </source>
</reference>
<dbReference type="InterPro" id="IPR036188">
    <property type="entry name" value="FAD/NAD-bd_sf"/>
</dbReference>
<keyword evidence="1" id="KW-0285">Flavoprotein</keyword>
<dbReference type="GO" id="GO:0071949">
    <property type="term" value="F:FAD binding"/>
    <property type="evidence" value="ECO:0007669"/>
    <property type="project" value="InterPro"/>
</dbReference>
<comment type="caution">
    <text evidence="5">The sequence shown here is derived from an EMBL/GenBank/DDBJ whole genome shotgun (WGS) entry which is preliminary data.</text>
</comment>
<feature type="compositionally biased region" description="Low complexity" evidence="3">
    <location>
        <begin position="143"/>
        <end position="153"/>
    </location>
</feature>
<proteinExistence type="predicted"/>
<keyword evidence="6" id="KW-1185">Reference proteome</keyword>
<dbReference type="InterPro" id="IPR002938">
    <property type="entry name" value="FAD-bd"/>
</dbReference>
<evidence type="ECO:0000256" key="1">
    <source>
        <dbReference type="ARBA" id="ARBA00022630"/>
    </source>
</evidence>